<dbReference type="AlphaFoldDB" id="A0A841MHR2"/>
<proteinExistence type="predicted"/>
<name>A0A841MHR2_9BACT</name>
<protein>
    <submittedName>
        <fullName evidence="1">Uncharacterized protein</fullName>
    </submittedName>
</protein>
<evidence type="ECO:0000313" key="1">
    <source>
        <dbReference type="EMBL" id="MBB6326393.1"/>
    </source>
</evidence>
<keyword evidence="2" id="KW-1185">Reference proteome</keyword>
<gene>
    <name evidence="1" type="ORF">FHS59_002021</name>
</gene>
<reference evidence="1 2" key="1">
    <citation type="submission" date="2020-08" db="EMBL/GenBank/DDBJ databases">
        <title>Genomic Encyclopedia of Type Strains, Phase IV (KMG-IV): sequencing the most valuable type-strain genomes for metagenomic binning, comparative biology and taxonomic classification.</title>
        <authorList>
            <person name="Goeker M."/>
        </authorList>
    </citation>
    <scope>NUCLEOTIDE SEQUENCE [LARGE SCALE GENOMIC DNA]</scope>
    <source>
        <strain evidence="1 2">DSM 102044</strain>
    </source>
</reference>
<evidence type="ECO:0000313" key="2">
    <source>
        <dbReference type="Proteomes" id="UP000588604"/>
    </source>
</evidence>
<comment type="caution">
    <text evidence="1">The sequence shown here is derived from an EMBL/GenBank/DDBJ whole genome shotgun (WGS) entry which is preliminary data.</text>
</comment>
<sequence length="187" mass="21512">MKFKYSILIVSFFLALTSCNIGGGSRENLEVLPYFDLKGYMEGAVKGLEEAKVTKISRVNGIDTQVEVTLTEEQWREELDVFFEADINKSSLLNSYDTRVKNEYLIHEILPNTKGVVKNMTISIIDDKVHLIQVKMARENIFYSSVTNADLYISNKTQKLDHYNIETTQKIWFLKPNNIKISGSLRF</sequence>
<dbReference type="EMBL" id="JACIJO010000002">
    <property type="protein sequence ID" value="MBB6326393.1"/>
    <property type="molecule type" value="Genomic_DNA"/>
</dbReference>
<dbReference type="Proteomes" id="UP000588604">
    <property type="component" value="Unassembled WGS sequence"/>
</dbReference>
<accession>A0A841MHR2</accession>
<dbReference type="PROSITE" id="PS51257">
    <property type="entry name" value="PROKAR_LIPOPROTEIN"/>
    <property type="match status" value="1"/>
</dbReference>
<dbReference type="RefSeq" id="WP_184495002.1">
    <property type="nucleotide sequence ID" value="NZ_JACIJO010000002.1"/>
</dbReference>
<organism evidence="1 2">
    <name type="scientific">Algoriphagus iocasae</name>
    <dbReference type="NCBI Taxonomy" id="1836499"/>
    <lineage>
        <taxon>Bacteria</taxon>
        <taxon>Pseudomonadati</taxon>
        <taxon>Bacteroidota</taxon>
        <taxon>Cytophagia</taxon>
        <taxon>Cytophagales</taxon>
        <taxon>Cyclobacteriaceae</taxon>
        <taxon>Algoriphagus</taxon>
    </lineage>
</organism>